<dbReference type="InterPro" id="IPR036770">
    <property type="entry name" value="Ankyrin_rpt-contain_sf"/>
</dbReference>
<dbReference type="AlphaFoldDB" id="A2F842"/>
<dbReference type="SUPFAM" id="SSF48403">
    <property type="entry name" value="Ankyrin repeat"/>
    <property type="match status" value="1"/>
</dbReference>
<evidence type="ECO:0000313" key="2">
    <source>
        <dbReference type="Proteomes" id="UP000001542"/>
    </source>
</evidence>
<reference evidence="1" key="2">
    <citation type="journal article" date="2007" name="Science">
        <title>Draft genome sequence of the sexually transmitted pathogen Trichomonas vaginalis.</title>
        <authorList>
            <person name="Carlton J.M."/>
            <person name="Hirt R.P."/>
            <person name="Silva J.C."/>
            <person name="Delcher A.L."/>
            <person name="Schatz M."/>
            <person name="Zhao Q."/>
            <person name="Wortman J.R."/>
            <person name="Bidwell S.L."/>
            <person name="Alsmark U.C.M."/>
            <person name="Besteiro S."/>
            <person name="Sicheritz-Ponten T."/>
            <person name="Noel C.J."/>
            <person name="Dacks J.B."/>
            <person name="Foster P.G."/>
            <person name="Simillion C."/>
            <person name="Van de Peer Y."/>
            <person name="Miranda-Saavedra D."/>
            <person name="Barton G.J."/>
            <person name="Westrop G.D."/>
            <person name="Mueller S."/>
            <person name="Dessi D."/>
            <person name="Fiori P.L."/>
            <person name="Ren Q."/>
            <person name="Paulsen I."/>
            <person name="Zhang H."/>
            <person name="Bastida-Corcuera F.D."/>
            <person name="Simoes-Barbosa A."/>
            <person name="Brown M.T."/>
            <person name="Hayes R.D."/>
            <person name="Mukherjee M."/>
            <person name="Okumura C.Y."/>
            <person name="Schneider R."/>
            <person name="Smith A.J."/>
            <person name="Vanacova S."/>
            <person name="Villalvazo M."/>
            <person name="Haas B.J."/>
            <person name="Pertea M."/>
            <person name="Feldblyum T.V."/>
            <person name="Utterback T.R."/>
            <person name="Shu C.L."/>
            <person name="Osoegawa K."/>
            <person name="de Jong P.J."/>
            <person name="Hrdy I."/>
            <person name="Horvathova L."/>
            <person name="Zubacova Z."/>
            <person name="Dolezal P."/>
            <person name="Malik S.B."/>
            <person name="Logsdon J.M. Jr."/>
            <person name="Henze K."/>
            <person name="Gupta A."/>
            <person name="Wang C.C."/>
            <person name="Dunne R.L."/>
            <person name="Upcroft J.A."/>
            <person name="Upcroft P."/>
            <person name="White O."/>
            <person name="Salzberg S.L."/>
            <person name="Tang P."/>
            <person name="Chiu C.-H."/>
            <person name="Lee Y.-S."/>
            <person name="Embley T.M."/>
            <person name="Coombs G.H."/>
            <person name="Mottram J.C."/>
            <person name="Tachezy J."/>
            <person name="Fraser-Liggett C.M."/>
            <person name="Johnson P.J."/>
        </authorList>
    </citation>
    <scope>NUCLEOTIDE SEQUENCE [LARGE SCALE GENOMIC DNA]</scope>
    <source>
        <strain evidence="1">G3</strain>
    </source>
</reference>
<reference evidence="1" key="1">
    <citation type="submission" date="2006-10" db="EMBL/GenBank/DDBJ databases">
        <authorList>
            <person name="Amadeo P."/>
            <person name="Zhao Q."/>
            <person name="Wortman J."/>
            <person name="Fraser-Liggett C."/>
            <person name="Carlton J."/>
        </authorList>
    </citation>
    <scope>NUCLEOTIDE SEQUENCE</scope>
    <source>
        <strain evidence="1">G3</strain>
    </source>
</reference>
<dbReference type="KEGG" id="tva:4756718"/>
<keyword evidence="2" id="KW-1185">Reference proteome</keyword>
<dbReference type="VEuPathDB" id="TrichDB:TVAG_242830"/>
<gene>
    <name evidence="1" type="ORF">TVAG_242830</name>
</gene>
<evidence type="ECO:0000313" key="1">
    <source>
        <dbReference type="EMBL" id="EAX98918.1"/>
    </source>
</evidence>
<dbReference type="EMBL" id="DS113657">
    <property type="protein sequence ID" value="EAX98918.1"/>
    <property type="molecule type" value="Genomic_DNA"/>
</dbReference>
<dbReference type="SMR" id="A2F842"/>
<accession>A2F842</accession>
<sequence>MIDLLLTYGACPSQENEEHESFLSLAIKVNSPDIFKILMSVGATATNISQETLQEPYLSIFLDNSVPPDIENVQSQDFDCTIKNLKEDFISMKEKLEAAAEKYANFDFKTNLISPIINNQNAMVSTLTRFIKRIDTHSKMLYRKRVFLINSQMESLTYLEGTKISKTFDSDELEWMNMLTSLRDKMNDGSLFSDEILKGKIEKMLHCEDETSNVVRVTKRLNKENLRKDRSQLVFCNQVLLKLLELIRDITETYQMTKPVISGTFNLAMKTMEMLLNMVNGIRQINLNVASIDSKAERDCKMEEAFSVAYEKLQTDISFLTYHINQFEDISILTERCIRMCIQ</sequence>
<proteinExistence type="predicted"/>
<dbReference type="InParanoid" id="A2F842"/>
<dbReference type="Proteomes" id="UP000001542">
    <property type="component" value="Unassembled WGS sequence"/>
</dbReference>
<organism evidence="1 2">
    <name type="scientific">Trichomonas vaginalis (strain ATCC PRA-98 / G3)</name>
    <dbReference type="NCBI Taxonomy" id="412133"/>
    <lineage>
        <taxon>Eukaryota</taxon>
        <taxon>Metamonada</taxon>
        <taxon>Parabasalia</taxon>
        <taxon>Trichomonadida</taxon>
        <taxon>Trichomonadidae</taxon>
        <taxon>Trichomonas</taxon>
    </lineage>
</organism>
<protein>
    <submittedName>
        <fullName evidence="1">Uncharacterized protein</fullName>
    </submittedName>
</protein>
<name>A2F842_TRIV3</name>
<dbReference type="VEuPathDB" id="TrichDB:TVAGG3_0283130"/>